<comment type="caution">
    <text evidence="7">The sequence shown here is derived from an EMBL/GenBank/DDBJ whole genome shotgun (WGS) entry which is preliminary data.</text>
</comment>
<dbReference type="EMBL" id="JAAOZC010000002">
    <property type="protein sequence ID" value="NIJ07543.1"/>
    <property type="molecule type" value="Genomic_DNA"/>
</dbReference>
<dbReference type="Gene3D" id="1.10.10.10">
    <property type="entry name" value="Winged helix-like DNA-binding domain superfamily/Winged helix DNA-binding domain"/>
    <property type="match status" value="1"/>
</dbReference>
<evidence type="ECO:0000256" key="3">
    <source>
        <dbReference type="ARBA" id="ARBA00022833"/>
    </source>
</evidence>
<keyword evidence="4" id="KW-0805">Transcription regulation</keyword>
<dbReference type="InterPro" id="IPR036390">
    <property type="entry name" value="WH_DNA-bd_sf"/>
</dbReference>
<evidence type="ECO:0000256" key="1">
    <source>
        <dbReference type="ARBA" id="ARBA00007957"/>
    </source>
</evidence>
<keyword evidence="3" id="KW-0862">Zinc</keyword>
<protein>
    <submittedName>
        <fullName evidence="7">Fur family zinc uptake transcriptional regulator</fullName>
    </submittedName>
</protein>
<gene>
    <name evidence="7" type="ORF">FHS31_001139</name>
</gene>
<proteinExistence type="inferred from homology"/>
<keyword evidence="2" id="KW-0678">Repressor</keyword>
<dbReference type="SUPFAM" id="SSF46785">
    <property type="entry name" value="Winged helix' DNA-binding domain"/>
    <property type="match status" value="1"/>
</dbReference>
<reference evidence="7 8" key="1">
    <citation type="submission" date="2020-03" db="EMBL/GenBank/DDBJ databases">
        <title>Genomic Encyclopedia of Type Strains, Phase III (KMG-III): the genomes of soil and plant-associated and newly described type strains.</title>
        <authorList>
            <person name="Whitman W."/>
        </authorList>
    </citation>
    <scope>NUCLEOTIDE SEQUENCE [LARGE SCALE GENOMIC DNA]</scope>
    <source>
        <strain evidence="7 8">CECT 8804</strain>
    </source>
</reference>
<evidence type="ECO:0000313" key="8">
    <source>
        <dbReference type="Proteomes" id="UP000727456"/>
    </source>
</evidence>
<name>A0ABX0TPS9_9SPHN</name>
<keyword evidence="8" id="KW-1185">Reference proteome</keyword>
<comment type="similarity">
    <text evidence="1">Belongs to the Fur family.</text>
</comment>
<dbReference type="PANTHER" id="PTHR33202:SF6">
    <property type="entry name" value="ZINC UPTAKE REGULATION PROTEIN"/>
    <property type="match status" value="1"/>
</dbReference>
<keyword evidence="5" id="KW-0238">DNA-binding</keyword>
<organism evidence="7 8">
    <name type="scientific">Sphingomonas vulcanisoli</name>
    <dbReference type="NCBI Taxonomy" id="1658060"/>
    <lineage>
        <taxon>Bacteria</taxon>
        <taxon>Pseudomonadati</taxon>
        <taxon>Pseudomonadota</taxon>
        <taxon>Alphaproteobacteria</taxon>
        <taxon>Sphingomonadales</taxon>
        <taxon>Sphingomonadaceae</taxon>
        <taxon>Sphingomonas</taxon>
    </lineage>
</organism>
<evidence type="ECO:0000256" key="5">
    <source>
        <dbReference type="ARBA" id="ARBA00023125"/>
    </source>
</evidence>
<dbReference type="InterPro" id="IPR043135">
    <property type="entry name" value="Fur_C"/>
</dbReference>
<evidence type="ECO:0000256" key="2">
    <source>
        <dbReference type="ARBA" id="ARBA00022491"/>
    </source>
</evidence>
<dbReference type="InterPro" id="IPR002481">
    <property type="entry name" value="FUR"/>
</dbReference>
<evidence type="ECO:0000313" key="7">
    <source>
        <dbReference type="EMBL" id="NIJ07543.1"/>
    </source>
</evidence>
<sequence>MAHIHALHDGDALDGAAERALIAAGEQWTPMRARVFEALRQSAKPASAYDIAELISKREDRRVPANSIYRILDLFVEANLAHRIESANAYVVNRHPACRHDCLFLICDQCGQVLHLDDDKATEVLRNGAIASGFLPRRPILEMRGLCADCGADATS</sequence>
<dbReference type="InterPro" id="IPR036388">
    <property type="entry name" value="WH-like_DNA-bd_sf"/>
</dbReference>
<keyword evidence="6" id="KW-0804">Transcription</keyword>
<evidence type="ECO:0000256" key="6">
    <source>
        <dbReference type="ARBA" id="ARBA00023163"/>
    </source>
</evidence>
<evidence type="ECO:0000256" key="4">
    <source>
        <dbReference type="ARBA" id="ARBA00023015"/>
    </source>
</evidence>
<accession>A0ABX0TPS9</accession>
<dbReference type="Pfam" id="PF01475">
    <property type="entry name" value="FUR"/>
    <property type="match status" value="1"/>
</dbReference>
<dbReference type="RefSeq" id="WP_167072401.1">
    <property type="nucleotide sequence ID" value="NZ_JAAOZC010000002.1"/>
</dbReference>
<dbReference type="PANTHER" id="PTHR33202">
    <property type="entry name" value="ZINC UPTAKE REGULATION PROTEIN"/>
    <property type="match status" value="1"/>
</dbReference>
<dbReference type="Proteomes" id="UP000727456">
    <property type="component" value="Unassembled WGS sequence"/>
</dbReference>
<dbReference type="Gene3D" id="3.30.1490.190">
    <property type="match status" value="1"/>
</dbReference>